<reference evidence="2" key="1">
    <citation type="journal article" date="2022" name="Mol. Ecol. Resour.">
        <title>The genomes of chicory, endive, great burdock and yacon provide insights into Asteraceae palaeo-polyploidization history and plant inulin production.</title>
        <authorList>
            <person name="Fan W."/>
            <person name="Wang S."/>
            <person name="Wang H."/>
            <person name="Wang A."/>
            <person name="Jiang F."/>
            <person name="Liu H."/>
            <person name="Zhao H."/>
            <person name="Xu D."/>
            <person name="Zhang Y."/>
        </authorList>
    </citation>
    <scope>NUCLEOTIDE SEQUENCE [LARGE SCALE GENOMIC DNA]</scope>
    <source>
        <strain evidence="2">cv. Niubang</strain>
    </source>
</reference>
<name>A0ACB8ZKX3_ARCLA</name>
<sequence>MGRNKISIAIFLICSSFLYPLLILSASTNVYVRIKLKKFHNTNRVVSRSQLSQSLRVRRQINQDGPHGSDTVMLKNYMDSQYYGEIGIGTPPQTFTVVFDTGSSNLWVPSSKCFLSMSCYIHSRYNSLESSTYKRNGKFVALMYGSGLVYGFFSKDDVKVGDLVIKDQDFTEAISESDMSFLAGKFDGVLGLGFKEIFVGKGVPIWDNMVSQGLVKDPIFSIWLNPGAKQEQGGEIVFGGVDPDHHKGNHTFVPITKKGYWQFDLGDVLINGKSMGFCKNGCSAIADSGTSLIEGPTSIITEINNAIGVKTIAIQESKFVVNEHGEKILDLLLSEEVQSKRICSKIGLCASNGTNSHSDDVASGNGDDFCAACETTVMWMKKQQKRNKTRERILSYGNELTDASLGANLDCENFASMPDISFTIGGKDFVLSPHEYIVKDVDSDDGSCISGFDSIDMPSSHGPLWILGDVFMGRYHTIFDYGNLRLGFAEAA</sequence>
<dbReference type="EMBL" id="CM042056">
    <property type="protein sequence ID" value="KAI3698146.1"/>
    <property type="molecule type" value="Genomic_DNA"/>
</dbReference>
<evidence type="ECO:0000313" key="1">
    <source>
        <dbReference type="EMBL" id="KAI3698146.1"/>
    </source>
</evidence>
<accession>A0ACB8ZKX3</accession>
<organism evidence="1 2">
    <name type="scientific">Arctium lappa</name>
    <name type="common">Greater burdock</name>
    <name type="synonym">Lappa major</name>
    <dbReference type="NCBI Taxonomy" id="4217"/>
    <lineage>
        <taxon>Eukaryota</taxon>
        <taxon>Viridiplantae</taxon>
        <taxon>Streptophyta</taxon>
        <taxon>Embryophyta</taxon>
        <taxon>Tracheophyta</taxon>
        <taxon>Spermatophyta</taxon>
        <taxon>Magnoliopsida</taxon>
        <taxon>eudicotyledons</taxon>
        <taxon>Gunneridae</taxon>
        <taxon>Pentapetalae</taxon>
        <taxon>asterids</taxon>
        <taxon>campanulids</taxon>
        <taxon>Asterales</taxon>
        <taxon>Asteraceae</taxon>
        <taxon>Carduoideae</taxon>
        <taxon>Cardueae</taxon>
        <taxon>Arctiinae</taxon>
        <taxon>Arctium</taxon>
    </lineage>
</organism>
<proteinExistence type="predicted"/>
<keyword evidence="2" id="KW-1185">Reference proteome</keyword>
<protein>
    <submittedName>
        <fullName evidence="1">Uncharacterized protein</fullName>
    </submittedName>
</protein>
<reference evidence="1 2" key="2">
    <citation type="journal article" date="2022" name="Mol. Ecol. Resour.">
        <title>The genomes of chicory, endive, great burdock and yacon provide insights into Asteraceae paleo-polyploidization history and plant inulin production.</title>
        <authorList>
            <person name="Fan W."/>
            <person name="Wang S."/>
            <person name="Wang H."/>
            <person name="Wang A."/>
            <person name="Jiang F."/>
            <person name="Liu H."/>
            <person name="Zhao H."/>
            <person name="Xu D."/>
            <person name="Zhang Y."/>
        </authorList>
    </citation>
    <scope>NUCLEOTIDE SEQUENCE [LARGE SCALE GENOMIC DNA]</scope>
    <source>
        <strain evidence="2">cv. Niubang</strain>
    </source>
</reference>
<dbReference type="Proteomes" id="UP001055879">
    <property type="component" value="Linkage Group LG10"/>
</dbReference>
<comment type="caution">
    <text evidence="1">The sequence shown here is derived from an EMBL/GenBank/DDBJ whole genome shotgun (WGS) entry which is preliminary data.</text>
</comment>
<evidence type="ECO:0000313" key="2">
    <source>
        <dbReference type="Proteomes" id="UP001055879"/>
    </source>
</evidence>
<gene>
    <name evidence="1" type="ORF">L6452_31258</name>
</gene>